<sequence length="112" mass="13255">MKNNETKTKKAKLSVEQIEELQDSLSTINYLTLEEENTLYSHADKLHDFLGYENYGYEYMSTWQREQLDKLQDALATVYEVLNKIETFEIEDAIEEYENNPDNIDDDESDNE</sequence>
<dbReference type="EMBL" id="JACAOD020000004">
    <property type="protein sequence ID" value="MBP5835837.1"/>
    <property type="molecule type" value="Genomic_DNA"/>
</dbReference>
<dbReference type="Proteomes" id="UP001195571">
    <property type="component" value="Unassembled WGS sequence"/>
</dbReference>
<comment type="caution">
    <text evidence="1">The sequence shown here is derived from an EMBL/GenBank/DDBJ whole genome shotgun (WGS) entry which is preliminary data.</text>
</comment>
<protein>
    <submittedName>
        <fullName evidence="1">Uncharacterized protein</fullName>
    </submittedName>
</protein>
<gene>
    <name evidence="1" type="ORF">CHTY_001160</name>
</gene>
<evidence type="ECO:0000313" key="2">
    <source>
        <dbReference type="Proteomes" id="UP001195571"/>
    </source>
</evidence>
<proteinExistence type="predicted"/>
<keyword evidence="2" id="KW-1185">Reference proteome</keyword>
<name>A0ABS5CXZ3_9MOLU</name>
<evidence type="ECO:0000313" key="1">
    <source>
        <dbReference type="EMBL" id="MBP5835837.1"/>
    </source>
</evidence>
<accession>A0ABS5CXZ3</accession>
<dbReference type="RefSeq" id="WP_203552103.1">
    <property type="nucleotide sequence ID" value="NZ_JACAOD020000004.1"/>
</dbReference>
<organism evidence="1 2">
    <name type="scientific">Candidatus Phytoplasma meliae</name>
    <dbReference type="NCBI Taxonomy" id="1848402"/>
    <lineage>
        <taxon>Bacteria</taxon>
        <taxon>Bacillati</taxon>
        <taxon>Mycoplasmatota</taxon>
        <taxon>Mollicutes</taxon>
        <taxon>Acholeplasmatales</taxon>
        <taxon>Acholeplasmataceae</taxon>
        <taxon>Candidatus Phytoplasma</taxon>
        <taxon>16SrXIII (Mexican periwinkle virescence group)</taxon>
    </lineage>
</organism>
<reference evidence="1" key="1">
    <citation type="submission" date="2021-04" db="EMBL/GenBank/DDBJ databases">
        <title>Genomic features of Candidatus Phytoplasma meliae isolate ChTYXIII (1SrXIII-G).</title>
        <authorList>
            <person name="Fernandez F.D."/>
            <person name="Conci L.R."/>
        </authorList>
    </citation>
    <scope>NUCLEOTIDE SEQUENCE [LARGE SCALE GENOMIC DNA]</scope>
    <source>
        <strain evidence="1">ChTYXIII-Mo</strain>
    </source>
</reference>